<reference evidence="1 2" key="1">
    <citation type="submission" date="2021-06" db="EMBL/GenBank/DDBJ databases">
        <authorList>
            <person name="Palmer J.M."/>
        </authorList>
    </citation>
    <scope>NUCLEOTIDE SEQUENCE [LARGE SCALE GENOMIC DNA]</scope>
    <source>
        <strain evidence="1 2">GA_2019</strain>
        <tissue evidence="1">Muscle</tissue>
    </source>
</reference>
<gene>
    <name evidence="1" type="ORF">GOODEAATRI_030748</name>
</gene>
<name>A0ABV0NF45_9TELE</name>
<comment type="caution">
    <text evidence="1">The sequence shown here is derived from an EMBL/GenBank/DDBJ whole genome shotgun (WGS) entry which is preliminary data.</text>
</comment>
<organism evidence="1 2">
    <name type="scientific">Goodea atripinnis</name>
    <dbReference type="NCBI Taxonomy" id="208336"/>
    <lineage>
        <taxon>Eukaryota</taxon>
        <taxon>Metazoa</taxon>
        <taxon>Chordata</taxon>
        <taxon>Craniata</taxon>
        <taxon>Vertebrata</taxon>
        <taxon>Euteleostomi</taxon>
        <taxon>Actinopterygii</taxon>
        <taxon>Neopterygii</taxon>
        <taxon>Teleostei</taxon>
        <taxon>Neoteleostei</taxon>
        <taxon>Acanthomorphata</taxon>
        <taxon>Ovalentaria</taxon>
        <taxon>Atherinomorphae</taxon>
        <taxon>Cyprinodontiformes</taxon>
        <taxon>Goodeidae</taxon>
        <taxon>Goodea</taxon>
    </lineage>
</organism>
<keyword evidence="2" id="KW-1185">Reference proteome</keyword>
<proteinExistence type="predicted"/>
<dbReference type="Proteomes" id="UP001476798">
    <property type="component" value="Unassembled WGS sequence"/>
</dbReference>
<protein>
    <recommendedName>
        <fullName evidence="3">MHC class I antigen</fullName>
    </recommendedName>
</protein>
<sequence length="103" mass="11383">MTFGGRRGSNGLTLGCWNGGGEGGCQNLRWREAVEASATPAEEGDEVSLPGAWRWGAPDWCTSTWQDTNRSPKDWSEARLLWHGTLLPQAEKVCDVKHRLLTN</sequence>
<evidence type="ECO:0008006" key="3">
    <source>
        <dbReference type="Google" id="ProtNLM"/>
    </source>
</evidence>
<accession>A0ABV0NF45</accession>
<dbReference type="EMBL" id="JAHRIO010034949">
    <property type="protein sequence ID" value="MEQ2170005.1"/>
    <property type="molecule type" value="Genomic_DNA"/>
</dbReference>
<evidence type="ECO:0000313" key="1">
    <source>
        <dbReference type="EMBL" id="MEQ2170005.1"/>
    </source>
</evidence>
<feature type="non-terminal residue" evidence="1">
    <location>
        <position position="103"/>
    </location>
</feature>
<evidence type="ECO:0000313" key="2">
    <source>
        <dbReference type="Proteomes" id="UP001476798"/>
    </source>
</evidence>